<accession>A0ABW2BWX7</accession>
<feature type="region of interest" description="Disordered" evidence="1">
    <location>
        <begin position="379"/>
        <end position="407"/>
    </location>
</feature>
<gene>
    <name evidence="2" type="ORF">ACFQGD_10455</name>
</gene>
<dbReference type="Gene3D" id="1.20.1270.210">
    <property type="match status" value="1"/>
</dbReference>
<proteinExistence type="predicted"/>
<dbReference type="InterPro" id="IPR006427">
    <property type="entry name" value="Portal_HK97"/>
</dbReference>
<protein>
    <submittedName>
        <fullName evidence="2">Phage portal protein</fullName>
    </submittedName>
</protein>
<dbReference type="EMBL" id="JBHSXX010000001">
    <property type="protein sequence ID" value="MFC6867571.1"/>
    <property type="molecule type" value="Genomic_DNA"/>
</dbReference>
<comment type="caution">
    <text evidence="2">The sequence shown here is derived from an EMBL/GenBank/DDBJ whole genome shotgun (WGS) entry which is preliminary data.</text>
</comment>
<keyword evidence="3" id="KW-1185">Reference proteome</keyword>
<dbReference type="NCBIfam" id="TIGR01537">
    <property type="entry name" value="portal_HK97"/>
    <property type="match status" value="1"/>
</dbReference>
<organism evidence="2 3">
    <name type="scientific">Haloechinothrix salitolerans</name>
    <dbReference type="NCBI Taxonomy" id="926830"/>
    <lineage>
        <taxon>Bacteria</taxon>
        <taxon>Bacillati</taxon>
        <taxon>Actinomycetota</taxon>
        <taxon>Actinomycetes</taxon>
        <taxon>Pseudonocardiales</taxon>
        <taxon>Pseudonocardiaceae</taxon>
        <taxon>Haloechinothrix</taxon>
    </lineage>
</organism>
<dbReference type="Proteomes" id="UP001596337">
    <property type="component" value="Unassembled WGS sequence"/>
</dbReference>
<dbReference type="Gene3D" id="3.30.1120.70">
    <property type="match status" value="1"/>
</dbReference>
<evidence type="ECO:0000256" key="1">
    <source>
        <dbReference type="SAM" id="MobiDB-lite"/>
    </source>
</evidence>
<reference evidence="3" key="1">
    <citation type="journal article" date="2019" name="Int. J. Syst. Evol. Microbiol.">
        <title>The Global Catalogue of Microorganisms (GCM) 10K type strain sequencing project: providing services to taxonomists for standard genome sequencing and annotation.</title>
        <authorList>
            <consortium name="The Broad Institute Genomics Platform"/>
            <consortium name="The Broad Institute Genome Sequencing Center for Infectious Disease"/>
            <person name="Wu L."/>
            <person name="Ma J."/>
        </authorList>
    </citation>
    <scope>NUCLEOTIDE SEQUENCE [LARGE SCALE GENOMIC DNA]</scope>
    <source>
        <strain evidence="3">KCTC 32255</strain>
    </source>
</reference>
<dbReference type="Pfam" id="PF04860">
    <property type="entry name" value="Phage_portal"/>
    <property type="match status" value="1"/>
</dbReference>
<sequence length="407" mass="44000">MPWWPKKKRSEPEALTSISDPVLASYFGVTPSFAGVQVSENTVLGIPAMFRAVSLVAGTIAGLPLRTLRDTADGQRQRVRSWLDDPAGPNGQTVFGWKETIVAHLMLHGETYLAHLFNNAGAVIGAVPIHPLAVTEQEPTRGVGDLGRPLPRWTVALADGTTRTFTPATMTKILGLSLDGVHGLSVIEAGRNSMGTTIAGDRAAAKMFGNGALMSGLVTPEEDVDEDEAKEIKAGLDKKTAGWRHNGEVAFVNRKLKFTPWTMSAEDAQFLGSRAFQVEEIARWTGVPPHLLMQTEKQTSWGTGVAEQNRGLARFTLAGWTGRIEQSLSRLLRSPLFCEFDFAGMERPTPEQEIRLLLEQVQAGLITVNEARKIRNLPPIDGGDVLRNTPQSDPANAASGVEGVLAP</sequence>
<dbReference type="RefSeq" id="WP_345400014.1">
    <property type="nucleotide sequence ID" value="NZ_BAABLA010000096.1"/>
</dbReference>
<evidence type="ECO:0000313" key="3">
    <source>
        <dbReference type="Proteomes" id="UP001596337"/>
    </source>
</evidence>
<evidence type="ECO:0000313" key="2">
    <source>
        <dbReference type="EMBL" id="MFC6867571.1"/>
    </source>
</evidence>
<name>A0ABW2BWX7_9PSEU</name>
<dbReference type="InterPro" id="IPR006944">
    <property type="entry name" value="Phage/GTA_portal"/>
</dbReference>
<dbReference type="Gene3D" id="3.40.140.120">
    <property type="match status" value="1"/>
</dbReference>